<dbReference type="CDD" id="cd02568">
    <property type="entry name" value="PseudoU_synth_PUS1_PUS2"/>
    <property type="match status" value="1"/>
</dbReference>
<dbReference type="GO" id="GO:0005634">
    <property type="term" value="C:nucleus"/>
    <property type="evidence" value="ECO:0007669"/>
    <property type="project" value="TreeGrafter"/>
</dbReference>
<evidence type="ECO:0000256" key="4">
    <source>
        <dbReference type="PIRSR" id="PIRSR641708-1"/>
    </source>
</evidence>
<keyword evidence="8" id="KW-1185">Reference proteome</keyword>
<evidence type="ECO:0000259" key="7">
    <source>
        <dbReference type="Pfam" id="PF01416"/>
    </source>
</evidence>
<keyword evidence="6" id="KW-0812">Transmembrane</keyword>
<dbReference type="InterPro" id="IPR041708">
    <property type="entry name" value="PUS1/PUS2-like"/>
</dbReference>
<dbReference type="InterPro" id="IPR001406">
    <property type="entry name" value="PsdUridine_synth_TruA"/>
</dbReference>
<keyword evidence="2" id="KW-0819">tRNA processing</keyword>
<sequence>MRLSGSLLQQVGKQAYRPKRLKRVLNYAVFGFAATCCAYSGLLLFNLASGVFQYQSKRRPEIETQKRELEAAMQEKTAIERQAGLPALLPPSPMASLLRWLGNLFLSRLRPLGRRSPRPSRAASPPRPARPCRAALMMMYSGSGYAGMQRQPNQPTVEGALLDCLLAGGHINAGQFAQPRQQLGFITASRTDSGVSALAQLVTLHHDLADPGALVRDLNSRLPDSFRVLDAVRVTKGFNSRYRVLNRTYAYYCPTFALCPDPLPSAYAYRIEPDRLRHLRYCLSRFPGTRNYFNFTCGRLLDDPSCARYIVNSWADEPFLYNGLEFVEIRIVGQSFMRHQIRKMIGLCIAVVRGQYEPSAFDAAFSAKRRLNVPRAPGLGLLLFDLNYAIYNREYAAKLGYPTLDWARFHRQRQ</sequence>
<evidence type="ECO:0000256" key="6">
    <source>
        <dbReference type="SAM" id="Phobius"/>
    </source>
</evidence>
<evidence type="ECO:0000256" key="3">
    <source>
        <dbReference type="ARBA" id="ARBA00023235"/>
    </source>
</evidence>
<evidence type="ECO:0000313" key="10">
    <source>
        <dbReference type="WBParaSite" id="maker-uti_cns_0006443-snap-gene-0.7-mRNA-1"/>
    </source>
</evidence>
<feature type="active site" description="Nucleophile" evidence="4">
    <location>
        <position position="192"/>
    </location>
</feature>
<dbReference type="SUPFAM" id="SSF55120">
    <property type="entry name" value="Pseudouridine synthase"/>
    <property type="match status" value="1"/>
</dbReference>
<evidence type="ECO:0000256" key="2">
    <source>
        <dbReference type="ARBA" id="ARBA00022694"/>
    </source>
</evidence>
<feature type="binding site" evidence="5">
    <location>
        <position position="249"/>
    </location>
    <ligand>
        <name>substrate</name>
    </ligand>
</feature>
<evidence type="ECO:0000313" key="9">
    <source>
        <dbReference type="WBParaSite" id="maker-uti_cns_0006048-snap-gene-0.4-mRNA-1"/>
    </source>
</evidence>
<dbReference type="WBParaSite" id="maker-uti_cns_0006048-snap-gene-0.4-mRNA-1">
    <property type="protein sequence ID" value="maker-uti_cns_0006048-snap-gene-0.4-mRNA-1"/>
    <property type="gene ID" value="maker-uti_cns_0006048-snap-gene-0.4"/>
</dbReference>
<organism evidence="8 9">
    <name type="scientific">Macrostomum lignano</name>
    <dbReference type="NCBI Taxonomy" id="282301"/>
    <lineage>
        <taxon>Eukaryota</taxon>
        <taxon>Metazoa</taxon>
        <taxon>Spiralia</taxon>
        <taxon>Lophotrochozoa</taxon>
        <taxon>Platyhelminthes</taxon>
        <taxon>Rhabditophora</taxon>
        <taxon>Macrostomorpha</taxon>
        <taxon>Macrostomida</taxon>
        <taxon>Macrostomidae</taxon>
        <taxon>Macrostomum</taxon>
    </lineage>
</organism>
<dbReference type="WBParaSite" id="maker-uti_cns_0006443-snap-gene-0.7-mRNA-1">
    <property type="protein sequence ID" value="maker-uti_cns_0006443-snap-gene-0.7-mRNA-1"/>
    <property type="gene ID" value="maker-uti_cns_0006443-snap-gene-0.7"/>
</dbReference>
<dbReference type="InterPro" id="IPR020103">
    <property type="entry name" value="PsdUridine_synth_cat_dom_sf"/>
</dbReference>
<comment type="similarity">
    <text evidence="1">Belongs to the tRNA pseudouridine synthase TruA family.</text>
</comment>
<dbReference type="InterPro" id="IPR020095">
    <property type="entry name" value="PsdUridine_synth_TruA_C"/>
</dbReference>
<dbReference type="Proteomes" id="UP000095280">
    <property type="component" value="Unplaced"/>
</dbReference>
<dbReference type="FunFam" id="3.30.70.660:FF:000002">
    <property type="entry name" value="tRNA pseudouridine synthase"/>
    <property type="match status" value="1"/>
</dbReference>
<keyword evidence="6" id="KW-1133">Transmembrane helix</keyword>
<dbReference type="Gene3D" id="3.30.70.580">
    <property type="entry name" value="Pseudouridine synthase I, catalytic domain, N-terminal subdomain"/>
    <property type="match status" value="1"/>
</dbReference>
<evidence type="ECO:0000256" key="1">
    <source>
        <dbReference type="ARBA" id="ARBA00009375"/>
    </source>
</evidence>
<dbReference type="InterPro" id="IPR020094">
    <property type="entry name" value="TruA/RsuA/RluB/E/F_N"/>
</dbReference>
<dbReference type="Pfam" id="PF01416">
    <property type="entry name" value="PseudoU_synth_1"/>
    <property type="match status" value="1"/>
</dbReference>
<dbReference type="GO" id="GO:0009982">
    <property type="term" value="F:pseudouridine synthase activity"/>
    <property type="evidence" value="ECO:0007669"/>
    <property type="project" value="InterPro"/>
</dbReference>
<name>A0A1I8HHP6_9PLAT</name>
<protein>
    <submittedName>
        <fullName evidence="9 10">tRNA pseudouridine synthase</fullName>
    </submittedName>
</protein>
<evidence type="ECO:0000313" key="8">
    <source>
        <dbReference type="Proteomes" id="UP000095280"/>
    </source>
</evidence>
<dbReference type="PANTHER" id="PTHR11142:SF4">
    <property type="entry name" value="PSEUDOURIDYLATE SYNTHASE 1 HOMOLOG"/>
    <property type="match status" value="1"/>
</dbReference>
<dbReference type="GO" id="GO:0003723">
    <property type="term" value="F:RNA binding"/>
    <property type="evidence" value="ECO:0007669"/>
    <property type="project" value="InterPro"/>
</dbReference>
<dbReference type="AlphaFoldDB" id="A0A1I8HHP6"/>
<feature type="domain" description="Pseudouridine synthase I TruA alpha/beta" evidence="7">
    <location>
        <begin position="325"/>
        <end position="388"/>
    </location>
</feature>
<feature type="transmembrane region" description="Helical" evidence="6">
    <location>
        <begin position="24"/>
        <end position="48"/>
    </location>
</feature>
<reference evidence="9 10" key="1">
    <citation type="submission" date="2016-11" db="UniProtKB">
        <authorList>
            <consortium name="WormBaseParasite"/>
        </authorList>
    </citation>
    <scope>IDENTIFICATION</scope>
</reference>
<proteinExistence type="inferred from homology"/>
<dbReference type="Gene3D" id="3.30.70.660">
    <property type="entry name" value="Pseudouridine synthase I, catalytic domain, C-terminal subdomain"/>
    <property type="match status" value="1"/>
</dbReference>
<dbReference type="PANTHER" id="PTHR11142">
    <property type="entry name" value="PSEUDOURIDYLATE SYNTHASE"/>
    <property type="match status" value="1"/>
</dbReference>
<dbReference type="GO" id="GO:1990481">
    <property type="term" value="P:mRNA pseudouridine synthesis"/>
    <property type="evidence" value="ECO:0007669"/>
    <property type="project" value="TreeGrafter"/>
</dbReference>
<dbReference type="InterPro" id="IPR020097">
    <property type="entry name" value="PsdUridine_synth_TruA_a/b_dom"/>
</dbReference>
<dbReference type="GO" id="GO:0031119">
    <property type="term" value="P:tRNA pseudouridine synthesis"/>
    <property type="evidence" value="ECO:0007669"/>
    <property type="project" value="InterPro"/>
</dbReference>
<keyword evidence="3" id="KW-0413">Isomerase</keyword>
<keyword evidence="6" id="KW-0472">Membrane</keyword>
<evidence type="ECO:0000256" key="5">
    <source>
        <dbReference type="PIRSR" id="PIRSR641708-2"/>
    </source>
</evidence>
<accession>A0A1I8HHP6</accession>
<dbReference type="NCBIfam" id="TIGR00071">
    <property type="entry name" value="hisT_truA"/>
    <property type="match status" value="1"/>
</dbReference>
<dbReference type="HAMAP" id="MF_00171">
    <property type="entry name" value="TruA"/>
    <property type="match status" value="1"/>
</dbReference>